<reference evidence="3 4" key="1">
    <citation type="submission" date="2017-09" db="EMBL/GenBank/DDBJ databases">
        <title>Large-scale bioinformatics analysis of Bacillus genomes uncovers conserved roles of natural products in bacterial physiology.</title>
        <authorList>
            <consortium name="Agbiome Team Llc"/>
            <person name="Bleich R.M."/>
            <person name="Kirk G.J."/>
            <person name="Santa Maria K.C."/>
            <person name="Allen S.E."/>
            <person name="Farag S."/>
            <person name="Shank E.A."/>
            <person name="Bowers A."/>
        </authorList>
    </citation>
    <scope>NUCLEOTIDE SEQUENCE [LARGE SCALE GENOMIC DNA]</scope>
    <source>
        <strain evidence="3 4">AFS003229</strain>
    </source>
</reference>
<name>A0AAX0RYI4_9BACI</name>
<keyword evidence="1" id="KW-0812">Transmembrane</keyword>
<feature type="transmembrane region" description="Helical" evidence="1">
    <location>
        <begin position="20"/>
        <end position="40"/>
    </location>
</feature>
<evidence type="ECO:0000256" key="1">
    <source>
        <dbReference type="SAM" id="Phobius"/>
    </source>
</evidence>
<dbReference type="AlphaFoldDB" id="A0AAX0RYI4"/>
<reference evidence="2 5" key="2">
    <citation type="submission" date="2018-07" db="EMBL/GenBank/DDBJ databases">
        <title>The molecular basis for the intramolecular migration of carboxyl group in the catabolism of para-hydroxybenzoate via gentisate.</title>
        <authorList>
            <person name="Zhao H."/>
            <person name="Xu Y."/>
            <person name="Lin S."/>
            <person name="Spain J.C."/>
            <person name="Zhou N.-Y."/>
        </authorList>
    </citation>
    <scope>NUCLEOTIDE SEQUENCE [LARGE SCALE GENOMIC DNA]</scope>
    <source>
        <strain evidence="2 5">PHB-7a</strain>
    </source>
</reference>
<accession>A0AAX0RYI4</accession>
<evidence type="ECO:0000313" key="5">
    <source>
        <dbReference type="Proteomes" id="UP000260457"/>
    </source>
</evidence>
<organism evidence="3 4">
    <name type="scientific">Peribacillus butanolivorans</name>
    <dbReference type="NCBI Taxonomy" id="421767"/>
    <lineage>
        <taxon>Bacteria</taxon>
        <taxon>Bacillati</taxon>
        <taxon>Bacillota</taxon>
        <taxon>Bacilli</taxon>
        <taxon>Bacillales</taxon>
        <taxon>Bacillaceae</taxon>
        <taxon>Peribacillus</taxon>
    </lineage>
</organism>
<sequence length="65" mass="7326">MKDSLRWPPGSCLGDLFFVGGYFVHFIFTICSVLFLYAWVKIKKQDELNLGHPGLSGGIDDECDK</sequence>
<dbReference type="Proteomes" id="UP000260457">
    <property type="component" value="Chromosome"/>
</dbReference>
<evidence type="ECO:0000313" key="4">
    <source>
        <dbReference type="Proteomes" id="UP000220106"/>
    </source>
</evidence>
<evidence type="ECO:0000313" key="3">
    <source>
        <dbReference type="EMBL" id="PEJ30202.1"/>
    </source>
</evidence>
<proteinExistence type="predicted"/>
<keyword evidence="1" id="KW-0472">Membrane</keyword>
<keyword evidence="5" id="KW-1185">Reference proteome</keyword>
<gene>
    <name evidence="3" type="ORF">CN689_20725</name>
    <name evidence="2" type="ORF">DTO10_10445</name>
</gene>
<dbReference type="Proteomes" id="UP000220106">
    <property type="component" value="Unassembled WGS sequence"/>
</dbReference>
<dbReference type="KEGG" id="pbut:DTO10_10445"/>
<dbReference type="EMBL" id="NUEQ01000034">
    <property type="protein sequence ID" value="PEJ30202.1"/>
    <property type="molecule type" value="Genomic_DNA"/>
</dbReference>
<evidence type="ECO:0000313" key="2">
    <source>
        <dbReference type="EMBL" id="AXN38795.1"/>
    </source>
</evidence>
<protein>
    <submittedName>
        <fullName evidence="3">Uncharacterized protein</fullName>
    </submittedName>
</protein>
<dbReference type="EMBL" id="CP030926">
    <property type="protein sequence ID" value="AXN38795.1"/>
    <property type="molecule type" value="Genomic_DNA"/>
</dbReference>
<keyword evidence="1" id="KW-1133">Transmembrane helix</keyword>